<feature type="DNA-binding region" description="OmpR/PhoB-type" evidence="7">
    <location>
        <begin position="126"/>
        <end position="226"/>
    </location>
</feature>
<dbReference type="SMART" id="SM00862">
    <property type="entry name" value="Trans_reg_C"/>
    <property type="match status" value="1"/>
</dbReference>
<dbReference type="GeneID" id="42307871"/>
<dbReference type="GO" id="GO:0032993">
    <property type="term" value="C:protein-DNA complex"/>
    <property type="evidence" value="ECO:0007669"/>
    <property type="project" value="TreeGrafter"/>
</dbReference>
<dbReference type="EMBL" id="FNED01000059">
    <property type="protein sequence ID" value="SDK47930.1"/>
    <property type="molecule type" value="Genomic_DNA"/>
</dbReference>
<proteinExistence type="predicted"/>
<dbReference type="OrthoDB" id="9790442at2"/>
<evidence type="ECO:0000256" key="4">
    <source>
        <dbReference type="ARBA" id="ARBA00023125"/>
    </source>
</evidence>
<evidence type="ECO:0000259" key="9">
    <source>
        <dbReference type="PROSITE" id="PS51755"/>
    </source>
</evidence>
<evidence type="ECO:0000256" key="1">
    <source>
        <dbReference type="ARBA" id="ARBA00022553"/>
    </source>
</evidence>
<feature type="domain" description="Response regulatory" evidence="8">
    <location>
        <begin position="3"/>
        <end position="116"/>
    </location>
</feature>
<dbReference type="Gene3D" id="1.10.10.10">
    <property type="entry name" value="Winged helix-like DNA-binding domain superfamily/Winged helix DNA-binding domain"/>
    <property type="match status" value="1"/>
</dbReference>
<dbReference type="SUPFAM" id="SSF52172">
    <property type="entry name" value="CheY-like"/>
    <property type="match status" value="1"/>
</dbReference>
<keyword evidence="2" id="KW-0902">Two-component regulatory system</keyword>
<keyword evidence="5" id="KW-0804">Transcription</keyword>
<dbReference type="PANTHER" id="PTHR48111:SF73">
    <property type="entry name" value="ALKALINE PHOSPHATASE SYNTHESIS TRANSCRIPTIONAL REGULATORY PROTEIN PHOP"/>
    <property type="match status" value="1"/>
</dbReference>
<evidence type="ECO:0000256" key="3">
    <source>
        <dbReference type="ARBA" id="ARBA00023015"/>
    </source>
</evidence>
<dbReference type="PROSITE" id="PS50110">
    <property type="entry name" value="RESPONSE_REGULATORY"/>
    <property type="match status" value="1"/>
</dbReference>
<keyword evidence="4 7" id="KW-0238">DNA-binding</keyword>
<keyword evidence="12" id="KW-1185">Reference proteome</keyword>
<dbReference type="PANTHER" id="PTHR48111">
    <property type="entry name" value="REGULATOR OF RPOS"/>
    <property type="match status" value="1"/>
</dbReference>
<reference evidence="11 13" key="2">
    <citation type="submission" date="2016-10" db="EMBL/GenBank/DDBJ databases">
        <authorList>
            <person name="de Groot N.N."/>
        </authorList>
    </citation>
    <scope>NUCLEOTIDE SEQUENCE [LARGE SCALE GENOMIC DNA]</scope>
    <source>
        <strain evidence="11 13">DSM 2895</strain>
    </source>
</reference>
<keyword evidence="1 6" id="KW-0597">Phosphoprotein</keyword>
<evidence type="ECO:0000256" key="2">
    <source>
        <dbReference type="ARBA" id="ARBA00023012"/>
    </source>
</evidence>
<evidence type="ECO:0000259" key="8">
    <source>
        <dbReference type="PROSITE" id="PS50110"/>
    </source>
</evidence>
<dbReference type="CDD" id="cd00383">
    <property type="entry name" value="trans_reg_C"/>
    <property type="match status" value="1"/>
</dbReference>
<dbReference type="InterPro" id="IPR001867">
    <property type="entry name" value="OmpR/PhoB-type_DNA-bd"/>
</dbReference>
<dbReference type="AlphaFoldDB" id="A0A0D1WBB0"/>
<evidence type="ECO:0000313" key="10">
    <source>
        <dbReference type="EMBL" id="KON97757.1"/>
    </source>
</evidence>
<protein>
    <submittedName>
        <fullName evidence="11">DNA-binding response regulator, OmpR family, contains REC and winged-helix (WHTH) domain</fullName>
    </submittedName>
    <submittedName>
        <fullName evidence="10">Transcriptional regulator</fullName>
    </submittedName>
</protein>
<dbReference type="Gene3D" id="6.10.250.690">
    <property type="match status" value="1"/>
</dbReference>
<dbReference type="STRING" id="47500.AF333_22305"/>
<evidence type="ECO:0000313" key="12">
    <source>
        <dbReference type="Proteomes" id="UP000037269"/>
    </source>
</evidence>
<evidence type="ECO:0000256" key="7">
    <source>
        <dbReference type="PROSITE-ProRule" id="PRU01091"/>
    </source>
</evidence>
<accession>A0A0D1WBB0</accession>
<dbReference type="EMBL" id="LGUG01000004">
    <property type="protein sequence ID" value="KON97757.1"/>
    <property type="molecule type" value="Genomic_DNA"/>
</dbReference>
<dbReference type="Proteomes" id="UP000037269">
    <property type="component" value="Unassembled WGS sequence"/>
</dbReference>
<dbReference type="CDD" id="cd17574">
    <property type="entry name" value="REC_OmpR"/>
    <property type="match status" value="1"/>
</dbReference>
<evidence type="ECO:0000313" key="11">
    <source>
        <dbReference type="EMBL" id="SDK47930.1"/>
    </source>
</evidence>
<name>A0A0D1WBB0_ANEMI</name>
<keyword evidence="3" id="KW-0805">Transcription regulation</keyword>
<dbReference type="Pfam" id="PF00486">
    <property type="entry name" value="Trans_reg_C"/>
    <property type="match status" value="1"/>
</dbReference>
<dbReference type="RefSeq" id="WP_043065871.1">
    <property type="nucleotide sequence ID" value="NZ_BJOA01000273.1"/>
</dbReference>
<gene>
    <name evidence="10" type="ORF">AF333_22305</name>
    <name evidence="11" type="ORF">SAMN04487909_15916</name>
</gene>
<reference evidence="10 12" key="1">
    <citation type="submission" date="2015-07" db="EMBL/GenBank/DDBJ databases">
        <title>Fjat-14205 dsm 2895.</title>
        <authorList>
            <person name="Liu B."/>
            <person name="Wang J."/>
            <person name="Zhu Y."/>
            <person name="Liu G."/>
            <person name="Chen Q."/>
            <person name="Chen Z."/>
            <person name="Lan J."/>
            <person name="Che J."/>
            <person name="Ge C."/>
            <person name="Shi H."/>
            <person name="Pan Z."/>
            <person name="Liu X."/>
        </authorList>
    </citation>
    <scope>NUCLEOTIDE SEQUENCE [LARGE SCALE GENOMIC DNA]</scope>
    <source>
        <strain evidence="10 12">DSM 2895</strain>
    </source>
</reference>
<evidence type="ECO:0000256" key="6">
    <source>
        <dbReference type="PROSITE-ProRule" id="PRU00169"/>
    </source>
</evidence>
<evidence type="ECO:0000313" key="13">
    <source>
        <dbReference type="Proteomes" id="UP000182836"/>
    </source>
</evidence>
<dbReference type="Proteomes" id="UP000182836">
    <property type="component" value="Unassembled WGS sequence"/>
</dbReference>
<dbReference type="GO" id="GO:0000156">
    <property type="term" value="F:phosphorelay response regulator activity"/>
    <property type="evidence" value="ECO:0007669"/>
    <property type="project" value="TreeGrafter"/>
</dbReference>
<organism evidence="10 12">
    <name type="scientific">Aneurinibacillus migulanus</name>
    <name type="common">Bacillus migulanus</name>
    <dbReference type="NCBI Taxonomy" id="47500"/>
    <lineage>
        <taxon>Bacteria</taxon>
        <taxon>Bacillati</taxon>
        <taxon>Bacillota</taxon>
        <taxon>Bacilli</taxon>
        <taxon>Bacillales</taxon>
        <taxon>Paenibacillaceae</taxon>
        <taxon>Aneurinibacillus group</taxon>
        <taxon>Aneurinibacillus</taxon>
    </lineage>
</organism>
<dbReference type="GO" id="GO:0005829">
    <property type="term" value="C:cytosol"/>
    <property type="evidence" value="ECO:0007669"/>
    <property type="project" value="TreeGrafter"/>
</dbReference>
<dbReference type="InterPro" id="IPR039420">
    <property type="entry name" value="WalR-like"/>
</dbReference>
<feature type="modified residue" description="4-aspartylphosphate" evidence="6">
    <location>
        <position position="52"/>
    </location>
</feature>
<dbReference type="PROSITE" id="PS51755">
    <property type="entry name" value="OMPR_PHOB"/>
    <property type="match status" value="1"/>
</dbReference>
<dbReference type="InterPro" id="IPR001789">
    <property type="entry name" value="Sig_transdc_resp-reg_receiver"/>
</dbReference>
<dbReference type="Gene3D" id="3.40.50.2300">
    <property type="match status" value="1"/>
</dbReference>
<dbReference type="InterPro" id="IPR011006">
    <property type="entry name" value="CheY-like_superfamily"/>
</dbReference>
<dbReference type="PATRIC" id="fig|47500.8.peg.6707"/>
<sequence>MRKILLVEDDLSLIEGLKFFLSKQGFDVTISRTVKEAKAYFRQYEFHLILLDLMLPDGSGFDLCKIVRQTSNVPIIFLTASDEETNVVMGLDIGGDDYMTKPLKLNELISRMNATWRRLGFANEQVAELSANGITVKLLEGRVLKNGTELELTATEYKLLCLFMQNPNLVLSKEQIMQKLWDGHENFIDDNTLAVYISRLRDKIEDHSKQPSFLTTIRGMGYKWNVR</sequence>
<dbReference type="SMART" id="SM00448">
    <property type="entry name" value="REC"/>
    <property type="match status" value="1"/>
</dbReference>
<dbReference type="GO" id="GO:0000976">
    <property type="term" value="F:transcription cis-regulatory region binding"/>
    <property type="evidence" value="ECO:0007669"/>
    <property type="project" value="TreeGrafter"/>
</dbReference>
<dbReference type="GO" id="GO:0006355">
    <property type="term" value="P:regulation of DNA-templated transcription"/>
    <property type="evidence" value="ECO:0007669"/>
    <property type="project" value="InterPro"/>
</dbReference>
<feature type="domain" description="OmpR/PhoB-type" evidence="9">
    <location>
        <begin position="126"/>
        <end position="226"/>
    </location>
</feature>
<dbReference type="Pfam" id="PF00072">
    <property type="entry name" value="Response_reg"/>
    <property type="match status" value="1"/>
</dbReference>
<dbReference type="InterPro" id="IPR036388">
    <property type="entry name" value="WH-like_DNA-bd_sf"/>
</dbReference>
<evidence type="ECO:0000256" key="5">
    <source>
        <dbReference type="ARBA" id="ARBA00023163"/>
    </source>
</evidence>